<protein>
    <recommendedName>
        <fullName evidence="4">Lipoprotein</fullName>
    </recommendedName>
</protein>
<comment type="caution">
    <text evidence="2">The sequence shown here is derived from an EMBL/GenBank/DDBJ whole genome shotgun (WGS) entry which is preliminary data.</text>
</comment>
<accession>A0A9Q5CZ67</accession>
<gene>
    <name evidence="2" type="ORF">ECE50_012870</name>
</gene>
<proteinExistence type="predicted"/>
<dbReference type="PROSITE" id="PS51257">
    <property type="entry name" value="PROKAR_LIPOPROTEIN"/>
    <property type="match status" value="1"/>
</dbReference>
<reference evidence="2" key="1">
    <citation type="submission" date="2020-05" db="EMBL/GenBank/DDBJ databases">
        <title>Chitinophaga laudate sp. nov., isolated from a tropical peat swamp.</title>
        <authorList>
            <person name="Goh C.B.S."/>
            <person name="Lee M.S."/>
            <person name="Parimannan S."/>
            <person name="Pasbakhsh P."/>
            <person name="Yule C.M."/>
            <person name="Rajandas H."/>
            <person name="Loke S."/>
            <person name="Croft L."/>
            <person name="Tan J.B.L."/>
        </authorList>
    </citation>
    <scope>NUCLEOTIDE SEQUENCE</scope>
    <source>
        <strain evidence="2">Mgbs1</strain>
    </source>
</reference>
<sequence>MKKYLIYSAVLMTIAGCASRQTKDVAQADSTTPVAVSAPATPAVPVVPAAPEPASGDEPRPYPHWMDTVVQAYILVSESALTKLAVKDSTAEWLFDRVTERDGDKFVVFQIGQDVQDGDGRRFSTCEWVYIQPQTRELYRYDLPNDELIKWTKK</sequence>
<dbReference type="OrthoDB" id="770741at2"/>
<organism evidence="2 3">
    <name type="scientific">Chitinophaga solisilvae</name>
    <dbReference type="NCBI Taxonomy" id="1233460"/>
    <lineage>
        <taxon>Bacteria</taxon>
        <taxon>Pseudomonadati</taxon>
        <taxon>Bacteroidota</taxon>
        <taxon>Chitinophagia</taxon>
        <taxon>Chitinophagales</taxon>
        <taxon>Chitinophagaceae</taxon>
        <taxon>Chitinophaga</taxon>
    </lineage>
</organism>
<keyword evidence="1" id="KW-0732">Signal</keyword>
<dbReference type="AlphaFoldDB" id="A0A9Q5CZ67"/>
<evidence type="ECO:0000256" key="1">
    <source>
        <dbReference type="SAM" id="SignalP"/>
    </source>
</evidence>
<dbReference type="Proteomes" id="UP000281028">
    <property type="component" value="Unassembled WGS sequence"/>
</dbReference>
<dbReference type="EMBL" id="RIAR02000001">
    <property type="protein sequence ID" value="NSL87733.1"/>
    <property type="molecule type" value="Genomic_DNA"/>
</dbReference>
<evidence type="ECO:0008006" key="4">
    <source>
        <dbReference type="Google" id="ProtNLM"/>
    </source>
</evidence>
<evidence type="ECO:0000313" key="2">
    <source>
        <dbReference type="EMBL" id="NSL87733.1"/>
    </source>
</evidence>
<name>A0A9Q5CZ67_9BACT</name>
<evidence type="ECO:0000313" key="3">
    <source>
        <dbReference type="Proteomes" id="UP000281028"/>
    </source>
</evidence>
<feature type="signal peptide" evidence="1">
    <location>
        <begin position="1"/>
        <end position="20"/>
    </location>
</feature>
<feature type="chain" id="PRO_5040444043" description="Lipoprotein" evidence="1">
    <location>
        <begin position="21"/>
        <end position="154"/>
    </location>
</feature>
<keyword evidence="3" id="KW-1185">Reference proteome</keyword>